<name>A0A0K2V1F7_LEPSM</name>
<evidence type="ECO:0000313" key="1">
    <source>
        <dbReference type="EMBL" id="CDW44155.1"/>
    </source>
</evidence>
<organism evidence="1">
    <name type="scientific">Lepeophtheirus salmonis</name>
    <name type="common">Salmon louse</name>
    <name type="synonym">Caligus salmonis</name>
    <dbReference type="NCBI Taxonomy" id="72036"/>
    <lineage>
        <taxon>Eukaryota</taxon>
        <taxon>Metazoa</taxon>
        <taxon>Ecdysozoa</taxon>
        <taxon>Arthropoda</taxon>
        <taxon>Crustacea</taxon>
        <taxon>Multicrustacea</taxon>
        <taxon>Hexanauplia</taxon>
        <taxon>Copepoda</taxon>
        <taxon>Siphonostomatoida</taxon>
        <taxon>Caligidae</taxon>
        <taxon>Lepeophtheirus</taxon>
    </lineage>
</organism>
<feature type="non-terminal residue" evidence="1">
    <location>
        <position position="1"/>
    </location>
</feature>
<sequence length="56" mass="6203">TELTSFEGIAVVVVWQGLLRGSTKSHLSKISSSTSSIGFWSESHKFGWNSDRFRGN</sequence>
<protein>
    <submittedName>
        <fullName evidence="1">Uncharacterized protein</fullName>
    </submittedName>
</protein>
<dbReference type="EMBL" id="HACA01026794">
    <property type="protein sequence ID" value="CDW44155.1"/>
    <property type="molecule type" value="Transcribed_RNA"/>
</dbReference>
<accession>A0A0K2V1F7</accession>
<reference evidence="1" key="1">
    <citation type="submission" date="2014-05" db="EMBL/GenBank/DDBJ databases">
        <authorList>
            <person name="Chronopoulou M."/>
        </authorList>
    </citation>
    <scope>NUCLEOTIDE SEQUENCE</scope>
    <source>
        <tissue evidence="1">Whole organism</tissue>
    </source>
</reference>
<proteinExistence type="predicted"/>
<dbReference type="AlphaFoldDB" id="A0A0K2V1F7"/>